<organism evidence="2 3">
    <name type="scientific">Agromyces lapidis</name>
    <dbReference type="NCBI Taxonomy" id="279574"/>
    <lineage>
        <taxon>Bacteria</taxon>
        <taxon>Bacillati</taxon>
        <taxon>Actinomycetota</taxon>
        <taxon>Actinomycetes</taxon>
        <taxon>Micrococcales</taxon>
        <taxon>Microbacteriaceae</taxon>
        <taxon>Agromyces</taxon>
    </lineage>
</organism>
<dbReference type="InterPro" id="IPR052519">
    <property type="entry name" value="Euk-type_GlcNAc_Kinase"/>
</dbReference>
<keyword evidence="2" id="KW-0418">Kinase</keyword>
<dbReference type="GO" id="GO:0016301">
    <property type="term" value="F:kinase activity"/>
    <property type="evidence" value="ECO:0007669"/>
    <property type="project" value="UniProtKB-KW"/>
</dbReference>
<proteinExistence type="predicted"/>
<evidence type="ECO:0000313" key="2">
    <source>
        <dbReference type="EMBL" id="MFB9641347.1"/>
    </source>
</evidence>
<dbReference type="PANTHER" id="PTHR43190:SF3">
    <property type="entry name" value="N-ACETYL-D-GLUCOSAMINE KINASE"/>
    <property type="match status" value="1"/>
</dbReference>
<dbReference type="Gene3D" id="3.30.420.40">
    <property type="match status" value="2"/>
</dbReference>
<dbReference type="InterPro" id="IPR043129">
    <property type="entry name" value="ATPase_NBD"/>
</dbReference>
<dbReference type="RefSeq" id="WP_246192078.1">
    <property type="nucleotide sequence ID" value="NZ_BAAANI010000006.1"/>
</dbReference>
<evidence type="ECO:0000313" key="3">
    <source>
        <dbReference type="Proteomes" id="UP001589667"/>
    </source>
</evidence>
<dbReference type="EMBL" id="JBHMBL010000001">
    <property type="protein sequence ID" value="MFB9641347.1"/>
    <property type="molecule type" value="Genomic_DNA"/>
</dbReference>
<protein>
    <submittedName>
        <fullName evidence="2">N-acetylglucosamine kinase</fullName>
    </submittedName>
</protein>
<evidence type="ECO:0000259" key="1">
    <source>
        <dbReference type="Pfam" id="PF01869"/>
    </source>
</evidence>
<dbReference type="Proteomes" id="UP001589667">
    <property type="component" value="Unassembled WGS sequence"/>
</dbReference>
<feature type="domain" description="ATPase BadF/BadG/BcrA/BcrD type" evidence="1">
    <location>
        <begin position="2"/>
        <end position="264"/>
    </location>
</feature>
<dbReference type="SUPFAM" id="SSF53067">
    <property type="entry name" value="Actin-like ATPase domain"/>
    <property type="match status" value="2"/>
</dbReference>
<name>A0ABV5SNT9_9MICO</name>
<gene>
    <name evidence="2" type="ORF">ACFFQV_03485</name>
</gene>
<reference evidence="2 3" key="1">
    <citation type="submission" date="2024-09" db="EMBL/GenBank/DDBJ databases">
        <authorList>
            <person name="Sun Q."/>
            <person name="Mori K."/>
        </authorList>
    </citation>
    <scope>NUCLEOTIDE SEQUENCE [LARGE SCALE GENOMIC DNA]</scope>
    <source>
        <strain evidence="2 3">JCM 14321</strain>
    </source>
</reference>
<keyword evidence="2" id="KW-0808">Transferase</keyword>
<sequence>MLGIDIGGTGGRAALEPLSGAFGAERVLLDGPPVAITSGGSSALAVTGSLIEEARAALQVRWPDGRIAAVAIGATGVASLVTNPAASLAALSEAAGGSPVALAIDAVTAHLGALAGEPGAVVAVGTGAIALGTDLHEVWRRVGGWGHLYDDRGSGAWIGIEGLKAAIQTHDGITTDASALLSAAESRFGPAPSWPAQLYTRDDRGSVLAGFAADVAGLAAVGDPVAARIMSDAGTLVARTLAAALDPALPRRAAGIGGVFAAGGEFTAAFTAEFARLAPDASLVVGRATPLGGAVRLARLVAAGEVPAGHPPFLWL</sequence>
<keyword evidence="3" id="KW-1185">Reference proteome</keyword>
<dbReference type="Pfam" id="PF01869">
    <property type="entry name" value="BcrAD_BadFG"/>
    <property type="match status" value="1"/>
</dbReference>
<dbReference type="InterPro" id="IPR002731">
    <property type="entry name" value="ATPase_BadF"/>
</dbReference>
<dbReference type="PANTHER" id="PTHR43190">
    <property type="entry name" value="N-ACETYL-D-GLUCOSAMINE KINASE"/>
    <property type="match status" value="1"/>
</dbReference>
<accession>A0ABV5SNT9</accession>
<comment type="caution">
    <text evidence="2">The sequence shown here is derived from an EMBL/GenBank/DDBJ whole genome shotgun (WGS) entry which is preliminary data.</text>
</comment>